<evidence type="ECO:0000256" key="7">
    <source>
        <dbReference type="ARBA" id="ARBA00023163"/>
    </source>
</evidence>
<gene>
    <name evidence="16" type="ORF">ATEIFO6365_0007040500</name>
</gene>
<dbReference type="EMBL" id="BLJY01000007">
    <property type="protein sequence ID" value="GFF17856.1"/>
    <property type="molecule type" value="Genomic_DNA"/>
</dbReference>
<proteinExistence type="inferred from homology"/>
<keyword evidence="17" id="KW-1185">Reference proteome</keyword>
<evidence type="ECO:0000256" key="6">
    <source>
        <dbReference type="ARBA" id="ARBA00023159"/>
    </source>
</evidence>
<keyword evidence="5 11" id="KW-0805">Transcription regulation</keyword>
<feature type="domain" description="Mediator complex subunit Med13 N-terminal" evidence="14">
    <location>
        <begin position="1"/>
        <end position="373"/>
    </location>
</feature>
<dbReference type="Pfam" id="PF18296">
    <property type="entry name" value="MID_MedPIWI"/>
    <property type="match status" value="1"/>
</dbReference>
<feature type="compositionally biased region" description="Polar residues" evidence="12">
    <location>
        <begin position="1324"/>
        <end position="1349"/>
    </location>
</feature>
<evidence type="ECO:0000256" key="4">
    <source>
        <dbReference type="ARBA" id="ARBA00022491"/>
    </source>
</evidence>
<dbReference type="InterPro" id="IPR051139">
    <property type="entry name" value="Mediator_complx_sub13"/>
</dbReference>
<evidence type="ECO:0000256" key="11">
    <source>
        <dbReference type="RuleBase" id="RU364134"/>
    </source>
</evidence>
<feature type="compositionally biased region" description="Polar residues" evidence="12">
    <location>
        <begin position="412"/>
        <end position="433"/>
    </location>
</feature>
<comment type="subunit">
    <text evidence="11">Component of the SRB8-11 complex, which itself associates with the Mediator complex.</text>
</comment>
<keyword evidence="8 11" id="KW-0539">Nucleus</keyword>
<dbReference type="VEuPathDB" id="FungiDB:ATEG_06021"/>
<dbReference type="Proteomes" id="UP000452235">
    <property type="component" value="Unassembled WGS sequence"/>
</dbReference>
<feature type="region of interest" description="Disordered" evidence="12">
    <location>
        <begin position="127"/>
        <end position="152"/>
    </location>
</feature>
<feature type="domain" description="MID" evidence="15">
    <location>
        <begin position="984"/>
        <end position="1153"/>
    </location>
</feature>
<sequence>MDFPGGSITNIRAIDGFSTIYYRIYTDEQSIPSVPGDASSNAQAILRHLSRLKDLELRLRNLDCLVSSIPRRLGLWVFSATPDFENLTPLYLNNGKDEQNRIAVGSSTLKVSASGSVPAADLVRTLSSESPNTSGNQSGSQRPPNASTPTRRTDNYSSLALIYALFISAVTGALNSQLIRRNNAIPLGPRTLYSVVEKDSNNSPGVIISDASMVPCLATFQVQLTVIGKLTVSLQTVSQPGLMRLRQPGDNLADVAALPPWTDLWLCPSGTIARLISTSPSTTNLSSPYPGAPPMKNDIVTTDPNQWKANVLDWLKNFGLTVEPEDDFSWVMVEVWEPFYSRLAGETWRPSDSSSTIPLKRILWPDIYCFRRKKSTNSDDIKWMRQDVSDPLDFVQSWHGKQLPKLEEGSPDTPTNQPATSNPPGNHDASSLSEDVPEGLESLSRASQYPELQTASLVYPTPPDGAAGLGLNATATSDTFADDSDFGSGVLQHNGKAKSLEYTGAVPMEFGPSAGLTVGSGLYDTNEDDDLFGDMHERDFGTKGITDADFSFFDDPGFDHLGGDVPDSAQALSDMMELTEPNTQPAIVEKAPPEAPVTEGPPVPEADIPHVDHTDNPTGSHHGDTPVHDSPIRQQSPTEKNQTISPPLSPVEIKRILFPGTNGNVQPSTRKGRSQSYYNPIAFKEDISTWDQKYGASGKFGFTIQEPRASRDPSTSNGDIPTVGLPGRSRKVPMVDGVVLDVHDSSDAGQQNDLVSDSGSDSSDDGENFLSEGDAPETVVSSLKRKRARSNSGNSLALSQAKSTNEGDKGTPAPKVDHSIFLGNFLSTSSDWSMAGYFSFQENQIFPVLARKDFQVQIAQLLVDQVTQSSLDHKLDGTCSISDLESETYSIQTFLDDNSFMSGIERLDLNGFVSLQDSDSVASPAPNGVSSRQPSQRKDALKGSLTKLSPPHLRVRRGKEYLEALPPTVLFWETFGLEPAHGPKDVSAYCVHPRIASNSADAFLDRLGSVYSSCNLGKHTRGDRCDAFDRGLGVWDISSDEVADYSSAMQSLKSICANLGSAFLKSPPSKDNLVIYIVNPFAHAAALVDICSAFWSLFQTYIAAADKQQALQLDELVLQIVPVDFIMSTDSLVVPPQTQYLNLALEVYSRCPPKDQQTSLVNCAPPVLITEPLPKSINFRLASEKTSPLQEGKCLHIASSRSQDQRWISVAWSDNTGSLQRTMSYNIRFRNATASRTLQDVRGEIWGATKDIMERIQARWRIVLVNSDPVDQDEVDSWTKFVEQYNKANATPVELTMLNVSATPDLYLDPPPLPIPMSVFNPQTSSTPIATPNPNVLSPDQTGNASTPPSGGYGMANAPTPTDSALEAESESLLTDVTDETWAVTLSHRLNSSPHLMDYRPALASGYLLRRKGATDGDGVYTLTLNLIYTQRHSSSYETVLREILQMYRDLATLARARGTRTVQRSAMPWHIATAVRAQEALSYVM</sequence>
<feature type="region of interest" description="Disordered" evidence="12">
    <location>
        <begin position="920"/>
        <end position="944"/>
    </location>
</feature>
<evidence type="ECO:0000259" key="14">
    <source>
        <dbReference type="Pfam" id="PF11597"/>
    </source>
</evidence>
<organism evidence="16 17">
    <name type="scientific">Aspergillus terreus</name>
    <dbReference type="NCBI Taxonomy" id="33178"/>
    <lineage>
        <taxon>Eukaryota</taxon>
        <taxon>Fungi</taxon>
        <taxon>Dikarya</taxon>
        <taxon>Ascomycota</taxon>
        <taxon>Pezizomycotina</taxon>
        <taxon>Eurotiomycetes</taxon>
        <taxon>Eurotiomycetidae</taxon>
        <taxon>Eurotiales</taxon>
        <taxon>Aspergillaceae</taxon>
        <taxon>Aspergillus</taxon>
        <taxon>Aspergillus subgen. Circumdati</taxon>
    </lineage>
</organism>
<dbReference type="Pfam" id="PF11597">
    <property type="entry name" value="Med13_N"/>
    <property type="match status" value="1"/>
</dbReference>
<feature type="compositionally biased region" description="Pro residues" evidence="12">
    <location>
        <begin position="593"/>
        <end position="604"/>
    </location>
</feature>
<evidence type="ECO:0000256" key="2">
    <source>
        <dbReference type="ARBA" id="ARBA00009354"/>
    </source>
</evidence>
<name>A0A5M3Z698_ASPTE</name>
<evidence type="ECO:0000313" key="17">
    <source>
        <dbReference type="Proteomes" id="UP000452235"/>
    </source>
</evidence>
<comment type="subcellular location">
    <subcellularLocation>
        <location evidence="1 11">Nucleus</location>
    </subcellularLocation>
</comment>
<accession>A0A5M3Z698</accession>
<comment type="similarity">
    <text evidence="2 11">Belongs to the Mediator complex subunit 13 family.</text>
</comment>
<feature type="region of interest" description="Disordered" evidence="12">
    <location>
        <begin position="586"/>
        <end position="649"/>
    </location>
</feature>
<feature type="region of interest" description="Disordered" evidence="12">
    <location>
        <begin position="404"/>
        <end position="443"/>
    </location>
</feature>
<evidence type="ECO:0000256" key="1">
    <source>
        <dbReference type="ARBA" id="ARBA00004123"/>
    </source>
</evidence>
<feature type="compositionally biased region" description="Polar residues" evidence="12">
    <location>
        <begin position="632"/>
        <end position="646"/>
    </location>
</feature>
<dbReference type="GO" id="GO:0016592">
    <property type="term" value="C:mediator complex"/>
    <property type="evidence" value="ECO:0007669"/>
    <property type="project" value="InterPro"/>
</dbReference>
<comment type="function">
    <text evidence="9 11">Component of the SRB8-11 complex. The SRB8-11 complex is a regulatory module of the Mediator complex which is itself involved in regulation of basal and activated RNA polymerase II-dependent transcription. The SRB8-11 complex may be involved in the transcriptional repression of a subset of genes regulated by Mediator. It may inhibit the association of the Mediator complex with RNA polymerase II to form the holoenzyme complex.</text>
</comment>
<evidence type="ECO:0000256" key="9">
    <source>
        <dbReference type="ARBA" id="ARBA00025661"/>
    </source>
</evidence>
<evidence type="ECO:0000259" key="15">
    <source>
        <dbReference type="Pfam" id="PF18296"/>
    </source>
</evidence>
<comment type="caution">
    <text evidence="16">The sequence shown here is derived from an EMBL/GenBank/DDBJ whole genome shotgun (WGS) entry which is preliminary data.</text>
</comment>
<evidence type="ECO:0000256" key="8">
    <source>
        <dbReference type="ARBA" id="ARBA00023242"/>
    </source>
</evidence>
<dbReference type="InterPro" id="IPR009401">
    <property type="entry name" value="Med13_C"/>
</dbReference>
<dbReference type="Pfam" id="PF06333">
    <property type="entry name" value="Med13_C"/>
    <property type="match status" value="1"/>
</dbReference>
<keyword evidence="7 11" id="KW-0804">Transcription</keyword>
<dbReference type="GO" id="GO:0045944">
    <property type="term" value="P:positive regulation of transcription by RNA polymerase II"/>
    <property type="evidence" value="ECO:0007669"/>
    <property type="project" value="TreeGrafter"/>
</dbReference>
<keyword evidence="4 11" id="KW-0678">Repressor</keyword>
<dbReference type="OrthoDB" id="103819at2759"/>
<dbReference type="PANTHER" id="PTHR48249">
    <property type="entry name" value="MEDIATOR OF RNA POLYMERASE II TRANSCRIPTION SUBUNIT 13"/>
    <property type="match status" value="1"/>
</dbReference>
<feature type="region of interest" description="Disordered" evidence="12">
    <location>
        <begin position="1324"/>
        <end position="1370"/>
    </location>
</feature>
<dbReference type="InterPro" id="IPR021643">
    <property type="entry name" value="Mediator_Med13_N"/>
</dbReference>
<evidence type="ECO:0000259" key="13">
    <source>
        <dbReference type="Pfam" id="PF06333"/>
    </source>
</evidence>
<feature type="compositionally biased region" description="Polar residues" evidence="12">
    <location>
        <begin position="790"/>
        <end position="804"/>
    </location>
</feature>
<evidence type="ECO:0000256" key="5">
    <source>
        <dbReference type="ARBA" id="ARBA00023015"/>
    </source>
</evidence>
<feature type="domain" description="Mediator complex subunit Med13 C-terminal" evidence="13">
    <location>
        <begin position="1163"/>
        <end position="1475"/>
    </location>
</feature>
<evidence type="ECO:0000256" key="3">
    <source>
        <dbReference type="ARBA" id="ARBA00019618"/>
    </source>
</evidence>
<evidence type="ECO:0000256" key="12">
    <source>
        <dbReference type="SAM" id="MobiDB-lite"/>
    </source>
</evidence>
<dbReference type="PANTHER" id="PTHR48249:SF3">
    <property type="entry name" value="MEDIATOR OF RNA POLYMERASE II TRANSCRIPTION SUBUNIT 13"/>
    <property type="match status" value="1"/>
</dbReference>
<evidence type="ECO:0000313" key="16">
    <source>
        <dbReference type="EMBL" id="GFF17856.1"/>
    </source>
</evidence>
<dbReference type="InterPro" id="IPR041285">
    <property type="entry name" value="MID_MedPIWI"/>
</dbReference>
<feature type="compositionally biased region" description="Basic and acidic residues" evidence="12">
    <location>
        <begin position="607"/>
        <end position="631"/>
    </location>
</feature>
<feature type="region of interest" description="Disordered" evidence="12">
    <location>
        <begin position="706"/>
        <end position="814"/>
    </location>
</feature>
<dbReference type="GO" id="GO:0003713">
    <property type="term" value="F:transcription coactivator activity"/>
    <property type="evidence" value="ECO:0007669"/>
    <property type="project" value="TreeGrafter"/>
</dbReference>
<reference evidence="16 17" key="1">
    <citation type="submission" date="2020-01" db="EMBL/GenBank/DDBJ databases">
        <title>Aspergillus terreus IFO 6365 whole genome shotgun sequence.</title>
        <authorList>
            <person name="Kanamasa S."/>
            <person name="Takahashi H."/>
        </authorList>
    </citation>
    <scope>NUCLEOTIDE SEQUENCE [LARGE SCALE GENOMIC DNA]</scope>
    <source>
        <strain evidence="16 17">IFO 6365</strain>
    </source>
</reference>
<protein>
    <recommendedName>
        <fullName evidence="3 11">Mediator of RNA polymerase II transcription subunit 13</fullName>
    </recommendedName>
    <alternativeName>
        <fullName evidence="10 11">Mediator complex subunit 13</fullName>
    </alternativeName>
</protein>
<evidence type="ECO:0000256" key="10">
    <source>
        <dbReference type="ARBA" id="ARBA00032008"/>
    </source>
</evidence>
<keyword evidence="6 11" id="KW-0010">Activator</keyword>